<dbReference type="AlphaFoldDB" id="A0A0W1A3X1"/>
<reference evidence="1 2" key="1">
    <citation type="submission" date="2015-11" db="EMBL/GenBank/DDBJ databases">
        <title>Genomic analysis of 38 Legionella species identifies large and diverse effector repertoires.</title>
        <authorList>
            <person name="Burstein D."/>
            <person name="Amaro F."/>
            <person name="Zusman T."/>
            <person name="Lifshitz Z."/>
            <person name="Cohen O."/>
            <person name="Gilbert J.A."/>
            <person name="Pupko T."/>
            <person name="Shuman H.A."/>
            <person name="Segal G."/>
        </authorList>
    </citation>
    <scope>NUCLEOTIDE SEQUENCE [LARGE SCALE GENOMIC DNA]</scope>
    <source>
        <strain evidence="1 2">ATCC 49508</strain>
    </source>
</reference>
<dbReference type="EMBL" id="LNZC01000031">
    <property type="protein sequence ID" value="KTD75976.1"/>
    <property type="molecule type" value="Genomic_DNA"/>
</dbReference>
<protein>
    <submittedName>
        <fullName evidence="1">Uncharacterized protein</fullName>
    </submittedName>
</protein>
<name>A0A0W1A3X1_9GAMM</name>
<dbReference type="Proteomes" id="UP000054662">
    <property type="component" value="Unassembled WGS sequence"/>
</dbReference>
<evidence type="ECO:0000313" key="2">
    <source>
        <dbReference type="Proteomes" id="UP000054662"/>
    </source>
</evidence>
<gene>
    <name evidence="1" type="ORF">Lwor_2542</name>
</gene>
<keyword evidence="2" id="KW-1185">Reference proteome</keyword>
<proteinExistence type="predicted"/>
<organism evidence="1 2">
    <name type="scientific">Legionella worsleiensis</name>
    <dbReference type="NCBI Taxonomy" id="45076"/>
    <lineage>
        <taxon>Bacteria</taxon>
        <taxon>Pseudomonadati</taxon>
        <taxon>Pseudomonadota</taxon>
        <taxon>Gammaproteobacteria</taxon>
        <taxon>Legionellales</taxon>
        <taxon>Legionellaceae</taxon>
        <taxon>Legionella</taxon>
    </lineage>
</organism>
<evidence type="ECO:0000313" key="1">
    <source>
        <dbReference type="EMBL" id="KTD75976.1"/>
    </source>
</evidence>
<dbReference type="RefSeq" id="WP_058494284.1">
    <property type="nucleotide sequence ID" value="NZ_CBCRUR010000017.1"/>
</dbReference>
<comment type="caution">
    <text evidence="1">The sequence shown here is derived from an EMBL/GenBank/DDBJ whole genome shotgun (WGS) entry which is preliminary data.</text>
</comment>
<sequence>MKIIQIKRAASGALEPLTDRVYFPRSEFHCRYPALWPMMDYVRWSTYHRSDFKKLEGVSSDEFKFFGNQTQLKRGMYPKIGNFYNPFHFKAYQDALKPVVHPLATAEAAVWYNRLLARQKKMAAYVVAKVKERDPDYSINADNDYTCVLFSLPKPPAEKNVTTWSHLLSAYLVALTNTLAHERGVNVEMVHRSSFGCLRPSIADCAESVRINLGLTPKEYADCVVDALFLLQRVILNQQSFQIPFESAKLAKSLVSYSKIKTQENERKHEIASSSSSSASSSKKMKSKKVDIHLQDTLWDTLWAPCDSSSKSFASQIFRKSVVKEYLVDLIQQGCQKYSSERLISDSKAFNESFVNPLIKVLKCFRLNKTAISVQVSTAQLSSFAWGDAQQIVDDEFWVLVHEMAEHLGATSEDIETYINGHRMDHIHSFFEMLLANFIFQPVSNPQVEDGCGSDSDEEDDLTIGRRTQRVYAKKIITATGMRALQLIHAASRKYLHDTYKIDIQNMSFSASQMYYETDMALGSYSIPLTSEETKVRKRLPNNVCFFDLNHCNTTQEDMVNAIDFIDKKDKICAVDVTSATTREIHDILVSLFKYRPKLEIILTISSGLKNEQAMADYNPYGTVRIFAKSRESLDRIYDTLLDFEQTAGYRHSKESHLIRKSAKLAGLTPTNETILSGTRPA</sequence>
<dbReference type="PATRIC" id="fig|45076.6.peg.2792"/>
<dbReference type="OrthoDB" id="5649223at2"/>
<accession>A0A0W1A3X1</accession>